<accession>A0AAD5RQD0</accession>
<gene>
    <name evidence="4" type="ORF">MKZ38_001328</name>
</gene>
<proteinExistence type="predicted"/>
<name>A0AAD5RQD0_9PEZI</name>
<evidence type="ECO:0000256" key="1">
    <source>
        <dbReference type="ARBA" id="ARBA00022741"/>
    </source>
</evidence>
<protein>
    <submittedName>
        <fullName evidence="4">Mitochondrial chaperone BCS1</fullName>
    </submittedName>
</protein>
<organism evidence="4 5">
    <name type="scientific">Zalerion maritima</name>
    <dbReference type="NCBI Taxonomy" id="339359"/>
    <lineage>
        <taxon>Eukaryota</taxon>
        <taxon>Fungi</taxon>
        <taxon>Dikarya</taxon>
        <taxon>Ascomycota</taxon>
        <taxon>Pezizomycotina</taxon>
        <taxon>Sordariomycetes</taxon>
        <taxon>Lulworthiomycetidae</taxon>
        <taxon>Lulworthiales</taxon>
        <taxon>Lulworthiaceae</taxon>
        <taxon>Zalerion</taxon>
    </lineage>
</organism>
<evidence type="ECO:0000313" key="4">
    <source>
        <dbReference type="EMBL" id="KAJ2901849.1"/>
    </source>
</evidence>
<keyword evidence="1" id="KW-0547">Nucleotide-binding</keyword>
<comment type="caution">
    <text evidence="4">The sequence shown here is derived from an EMBL/GenBank/DDBJ whole genome shotgun (WGS) entry which is preliminary data.</text>
</comment>
<dbReference type="Proteomes" id="UP001201980">
    <property type="component" value="Unassembled WGS sequence"/>
</dbReference>
<sequence length="157" mass="17124">MLNLVNINNNSTLDTLFAEPPQHCFSTKDAGNPKSAFDQAAKNQRKGVTLSGFLSTLGGCGAAGRSTAQVEFRLADKDIARQLFRIVFEGADDGNRDCAVKRLADDFASRVPEEEFSPAEVLSHLLVHRLWPAGAVARVGEEKRKKVKWEESGEHGA</sequence>
<evidence type="ECO:0000256" key="2">
    <source>
        <dbReference type="ARBA" id="ARBA00022840"/>
    </source>
</evidence>
<evidence type="ECO:0000259" key="3">
    <source>
        <dbReference type="Pfam" id="PF25426"/>
    </source>
</evidence>
<keyword evidence="5" id="KW-1185">Reference proteome</keyword>
<dbReference type="GO" id="GO:0005524">
    <property type="term" value="F:ATP binding"/>
    <property type="evidence" value="ECO:0007669"/>
    <property type="project" value="UniProtKB-KW"/>
</dbReference>
<dbReference type="InterPro" id="IPR057495">
    <property type="entry name" value="AAA_lid_BCS1"/>
</dbReference>
<dbReference type="AlphaFoldDB" id="A0AAD5RQD0"/>
<dbReference type="Pfam" id="PF25426">
    <property type="entry name" value="AAA_lid_BCS1"/>
    <property type="match status" value="1"/>
</dbReference>
<keyword evidence="2" id="KW-0067">ATP-binding</keyword>
<dbReference type="EMBL" id="JAKWBI020000135">
    <property type="protein sequence ID" value="KAJ2901849.1"/>
    <property type="molecule type" value="Genomic_DNA"/>
</dbReference>
<reference evidence="4" key="1">
    <citation type="submission" date="2022-07" db="EMBL/GenBank/DDBJ databases">
        <title>Draft genome sequence of Zalerion maritima ATCC 34329, a (micro)plastics degrading marine fungus.</title>
        <authorList>
            <person name="Paco A."/>
            <person name="Goncalves M.F.M."/>
            <person name="Rocha-Santos T.A.P."/>
            <person name="Alves A."/>
        </authorList>
    </citation>
    <scope>NUCLEOTIDE SEQUENCE</scope>
    <source>
        <strain evidence="4">ATCC 34329</strain>
    </source>
</reference>
<feature type="domain" description="Mitochondrial chaperone BCS1-like ATPase lid" evidence="3">
    <location>
        <begin position="80"/>
        <end position="140"/>
    </location>
</feature>
<evidence type="ECO:0000313" key="5">
    <source>
        <dbReference type="Proteomes" id="UP001201980"/>
    </source>
</evidence>